<dbReference type="Gene3D" id="2.160.20.120">
    <property type="match status" value="1"/>
</dbReference>
<dbReference type="Pfam" id="PF10988">
    <property type="entry name" value="DUF2807"/>
    <property type="match status" value="1"/>
</dbReference>
<organism evidence="3 4">
    <name type="scientific">Niastella populi</name>
    <dbReference type="NCBI Taxonomy" id="550983"/>
    <lineage>
        <taxon>Bacteria</taxon>
        <taxon>Pseudomonadati</taxon>
        <taxon>Bacteroidota</taxon>
        <taxon>Chitinophagia</taxon>
        <taxon>Chitinophagales</taxon>
        <taxon>Chitinophagaceae</taxon>
        <taxon>Niastella</taxon>
    </lineage>
</organism>
<dbReference type="AlphaFoldDB" id="A0A1V9FCS8"/>
<dbReference type="PANTHER" id="PTHR39200">
    <property type="entry name" value="HYPOTHETICAL EXPORTED PROTEIN"/>
    <property type="match status" value="1"/>
</dbReference>
<accession>A0A1V9FCS8</accession>
<evidence type="ECO:0000313" key="4">
    <source>
        <dbReference type="Proteomes" id="UP000192276"/>
    </source>
</evidence>
<sequence>MRKWALFIVISSMLAASCGFAGKRIKGNGQISTENRNTGSFAGVSSHGSFDVYVSVGNTTSVKIEGESNILPYIETYIDDDNSLRIQSKKGVWLSTEKPVKVFITAPRFGKIYSIGSGAIIGETPVADSTKLDLQVRGNGRIELDVDAPEVLTVLTGNGSIKLNGQSKDFECKVQGNGNVKAFGLMAEETTVNILGNGDAEVYASVKLDVTIGGNGNVRYKGNAQPSTHITGNGNIKQVQ</sequence>
<dbReference type="PROSITE" id="PS51257">
    <property type="entry name" value="PROKAR_LIPOPROTEIN"/>
    <property type="match status" value="1"/>
</dbReference>
<gene>
    <name evidence="3" type="ORF">A4R26_26435</name>
</gene>
<dbReference type="EMBL" id="LWBP01000203">
    <property type="protein sequence ID" value="OQP56179.1"/>
    <property type="molecule type" value="Genomic_DNA"/>
</dbReference>
<evidence type="ECO:0000313" key="3">
    <source>
        <dbReference type="EMBL" id="OQP56179.1"/>
    </source>
</evidence>
<keyword evidence="4" id="KW-1185">Reference proteome</keyword>
<feature type="domain" description="Putative auto-transporter adhesin head GIN" evidence="2">
    <location>
        <begin position="41"/>
        <end position="224"/>
    </location>
</feature>
<keyword evidence="1" id="KW-0732">Signal</keyword>
<feature type="chain" id="PRO_5013320267" description="Putative auto-transporter adhesin head GIN domain-containing protein" evidence="1">
    <location>
        <begin position="22"/>
        <end position="240"/>
    </location>
</feature>
<dbReference type="STRING" id="550983.A4R26_26435"/>
<evidence type="ECO:0000259" key="2">
    <source>
        <dbReference type="Pfam" id="PF10988"/>
    </source>
</evidence>
<reference evidence="4" key="1">
    <citation type="submission" date="2016-04" db="EMBL/GenBank/DDBJ databases">
        <authorList>
            <person name="Chen L."/>
            <person name="Zhuang W."/>
            <person name="Wang G."/>
        </authorList>
    </citation>
    <scope>NUCLEOTIDE SEQUENCE [LARGE SCALE GENOMIC DNA]</scope>
    <source>
        <strain evidence="4">208</strain>
    </source>
</reference>
<dbReference type="Proteomes" id="UP000192276">
    <property type="component" value="Unassembled WGS sequence"/>
</dbReference>
<dbReference type="RefSeq" id="WP_081169054.1">
    <property type="nucleotide sequence ID" value="NZ_LWBP01000203.1"/>
</dbReference>
<feature type="signal peptide" evidence="1">
    <location>
        <begin position="1"/>
        <end position="21"/>
    </location>
</feature>
<evidence type="ECO:0000256" key="1">
    <source>
        <dbReference type="SAM" id="SignalP"/>
    </source>
</evidence>
<dbReference type="OrthoDB" id="1014513at2"/>
<proteinExistence type="predicted"/>
<name>A0A1V9FCS8_9BACT</name>
<dbReference type="PANTHER" id="PTHR39200:SF1">
    <property type="entry name" value="AUTO-TRANSPORTER ADHESIN HEAD GIN DOMAIN-CONTAINING PROTEIN-RELATED"/>
    <property type="match status" value="1"/>
</dbReference>
<dbReference type="InterPro" id="IPR021255">
    <property type="entry name" value="DUF2807"/>
</dbReference>
<protein>
    <recommendedName>
        <fullName evidence="2">Putative auto-transporter adhesin head GIN domain-containing protein</fullName>
    </recommendedName>
</protein>
<comment type="caution">
    <text evidence="3">The sequence shown here is derived from an EMBL/GenBank/DDBJ whole genome shotgun (WGS) entry which is preliminary data.</text>
</comment>